<evidence type="ECO:0000313" key="2">
    <source>
        <dbReference type="EMBL" id="TXL73038.1"/>
    </source>
</evidence>
<evidence type="ECO:0000313" key="3">
    <source>
        <dbReference type="Proteomes" id="UP000321638"/>
    </source>
</evidence>
<dbReference type="Proteomes" id="UP000321638">
    <property type="component" value="Unassembled WGS sequence"/>
</dbReference>
<organism evidence="2 3">
    <name type="scientific">Vineibacter terrae</name>
    <dbReference type="NCBI Taxonomy" id="2586908"/>
    <lineage>
        <taxon>Bacteria</taxon>
        <taxon>Pseudomonadati</taxon>
        <taxon>Pseudomonadota</taxon>
        <taxon>Alphaproteobacteria</taxon>
        <taxon>Hyphomicrobiales</taxon>
        <taxon>Vineibacter</taxon>
    </lineage>
</organism>
<evidence type="ECO:0000256" key="1">
    <source>
        <dbReference type="SAM" id="Phobius"/>
    </source>
</evidence>
<gene>
    <name evidence="2" type="ORF">FHP25_22855</name>
</gene>
<accession>A0A5C8PGW9</accession>
<dbReference type="RefSeq" id="WP_147849294.1">
    <property type="nucleotide sequence ID" value="NZ_VDUZ01000028.1"/>
</dbReference>
<name>A0A5C8PGW9_9HYPH</name>
<keyword evidence="1" id="KW-1133">Transmembrane helix</keyword>
<feature type="transmembrane region" description="Helical" evidence="1">
    <location>
        <begin position="12"/>
        <end position="34"/>
    </location>
</feature>
<keyword evidence="3" id="KW-1185">Reference proteome</keyword>
<reference evidence="2 3" key="1">
    <citation type="submission" date="2019-06" db="EMBL/GenBank/DDBJ databases">
        <title>New taxonomy in bacterial strain CC-CFT640, isolated from vineyard.</title>
        <authorList>
            <person name="Lin S.-Y."/>
            <person name="Tsai C.-F."/>
            <person name="Young C.-C."/>
        </authorList>
    </citation>
    <scope>NUCLEOTIDE SEQUENCE [LARGE SCALE GENOMIC DNA]</scope>
    <source>
        <strain evidence="2 3">CC-CFT640</strain>
    </source>
</reference>
<keyword evidence="1" id="KW-0812">Transmembrane</keyword>
<comment type="caution">
    <text evidence="2">The sequence shown here is derived from an EMBL/GenBank/DDBJ whole genome shotgun (WGS) entry which is preliminary data.</text>
</comment>
<protein>
    <submittedName>
        <fullName evidence="2">Uncharacterized protein</fullName>
    </submittedName>
</protein>
<proteinExistence type="predicted"/>
<dbReference type="EMBL" id="VDUZ01000028">
    <property type="protein sequence ID" value="TXL73038.1"/>
    <property type="molecule type" value="Genomic_DNA"/>
</dbReference>
<dbReference type="AlphaFoldDB" id="A0A5C8PGW9"/>
<keyword evidence="1" id="KW-0472">Membrane</keyword>
<sequence length="63" mass="6679">MEMIHVDWLPLRFWLAALGSTSLLILGLLAVGAIDDGAGDNVGITALLRDADAALYQTPARTN</sequence>